<dbReference type="EMBL" id="CP032157">
    <property type="protein sequence ID" value="AXY76809.1"/>
    <property type="molecule type" value="Genomic_DNA"/>
</dbReference>
<evidence type="ECO:0000256" key="5">
    <source>
        <dbReference type="SAM" id="Phobius"/>
    </source>
</evidence>
<dbReference type="PANTHER" id="PTHR14226:SF78">
    <property type="entry name" value="SLR0060 PROTEIN"/>
    <property type="match status" value="1"/>
</dbReference>
<keyword evidence="8" id="KW-1185">Reference proteome</keyword>
<dbReference type="Gene3D" id="3.40.1090.10">
    <property type="entry name" value="Cytosolic phospholipase A2 catalytic domain"/>
    <property type="match status" value="2"/>
</dbReference>
<dbReference type="OrthoDB" id="9813090at2"/>
<proteinExistence type="predicted"/>
<dbReference type="GO" id="GO:0016787">
    <property type="term" value="F:hydrolase activity"/>
    <property type="evidence" value="ECO:0007669"/>
    <property type="project" value="UniProtKB-UniRule"/>
</dbReference>
<keyword evidence="3 4" id="KW-0443">Lipid metabolism</keyword>
<evidence type="ECO:0000259" key="6">
    <source>
        <dbReference type="PROSITE" id="PS51635"/>
    </source>
</evidence>
<evidence type="ECO:0000256" key="4">
    <source>
        <dbReference type="PROSITE-ProRule" id="PRU01161"/>
    </source>
</evidence>
<dbReference type="AlphaFoldDB" id="A0A3B7MU77"/>
<dbReference type="PANTHER" id="PTHR14226">
    <property type="entry name" value="NEUROPATHY TARGET ESTERASE/SWISS CHEESE D.MELANOGASTER"/>
    <property type="match status" value="1"/>
</dbReference>
<evidence type="ECO:0000256" key="3">
    <source>
        <dbReference type="ARBA" id="ARBA00023098"/>
    </source>
</evidence>
<keyword evidence="2 4" id="KW-0442">Lipid degradation</keyword>
<dbReference type="GO" id="GO:0016042">
    <property type="term" value="P:lipid catabolic process"/>
    <property type="evidence" value="ECO:0007669"/>
    <property type="project" value="UniProtKB-UniRule"/>
</dbReference>
<dbReference type="RefSeq" id="WP_119052686.1">
    <property type="nucleotide sequence ID" value="NZ_CP032157.1"/>
</dbReference>
<comment type="caution">
    <text evidence="4">Lacks conserved residue(s) required for the propagation of feature annotation.</text>
</comment>
<feature type="active site" description="Nucleophile" evidence="4">
    <location>
        <position position="45"/>
    </location>
</feature>
<dbReference type="Proteomes" id="UP000263900">
    <property type="component" value="Chromosome"/>
</dbReference>
<dbReference type="InterPro" id="IPR050301">
    <property type="entry name" value="NTE"/>
</dbReference>
<keyword evidence="5" id="KW-1133">Transmembrane helix</keyword>
<feature type="active site" description="Proton acceptor" evidence="4">
    <location>
        <position position="241"/>
    </location>
</feature>
<feature type="transmembrane region" description="Helical" evidence="5">
    <location>
        <begin position="81"/>
        <end position="103"/>
    </location>
</feature>
<keyword evidence="5" id="KW-0812">Transmembrane</keyword>
<keyword evidence="5" id="KW-0472">Membrane</keyword>
<evidence type="ECO:0000313" key="7">
    <source>
        <dbReference type="EMBL" id="AXY76809.1"/>
    </source>
</evidence>
<feature type="transmembrane region" description="Helical" evidence="5">
    <location>
        <begin position="109"/>
        <end position="134"/>
    </location>
</feature>
<feature type="domain" description="PNPLA" evidence="6">
    <location>
        <begin position="10"/>
        <end position="254"/>
    </location>
</feature>
<sequence>MTAEKKLGLSLSGGGYRAAAFHLGTLRKLHEMGVLQQVDVMSTISGGSITGAYYCLNNKDFEAFEKHMLEALGHKNVIRQVFLSFTFIRTLLFLLVFLVPAVYVLFTPYAWLSLILIGLLLYLFVRFQFAIFPVSKEIEKAYNKFFYNNATLSQLTNKPLLAIGSTNLQTARPFTFSRLKMEDSSYAFLDPPVRFKQDEFPVARAVMASSCVPFAFTPVHIDQVYFETPADMLRVEPQLVDGGVYDNQGIQKLTQKGSLYACDIVITSDAGNKLPFEGSFNNLLVLLIRTMDVFMARIKNFQMVQDIYDNAANAGRQMAYLSLGWNLEQCIPGFIDNLAKGKITEEVIEAHQFKPEWVADPARYRKELTTYLENEVNYKVILQSNLKPPQLTIARNVGTNLTPLSKEELTYLAIQAANLTELQVRLYCPTLTQPS</sequence>
<evidence type="ECO:0000256" key="1">
    <source>
        <dbReference type="ARBA" id="ARBA00022801"/>
    </source>
</evidence>
<organism evidence="7 8">
    <name type="scientific">Paraflavitalea soli</name>
    <dbReference type="NCBI Taxonomy" id="2315862"/>
    <lineage>
        <taxon>Bacteria</taxon>
        <taxon>Pseudomonadati</taxon>
        <taxon>Bacteroidota</taxon>
        <taxon>Chitinophagia</taxon>
        <taxon>Chitinophagales</taxon>
        <taxon>Chitinophagaceae</taxon>
        <taxon>Paraflavitalea</taxon>
    </lineage>
</organism>
<gene>
    <name evidence="7" type="ORF">D3H65_23670</name>
</gene>
<reference evidence="7 8" key="1">
    <citation type="submission" date="2018-09" db="EMBL/GenBank/DDBJ databases">
        <title>Genome sequencing of strain 6GH32-13.</title>
        <authorList>
            <person name="Weon H.-Y."/>
            <person name="Heo J."/>
            <person name="Kwon S.-W."/>
        </authorList>
    </citation>
    <scope>NUCLEOTIDE SEQUENCE [LARGE SCALE GENOMIC DNA]</scope>
    <source>
        <strain evidence="7 8">5GH32-13</strain>
    </source>
</reference>
<protein>
    <recommendedName>
        <fullName evidence="6">PNPLA domain-containing protein</fullName>
    </recommendedName>
</protein>
<name>A0A3B7MU77_9BACT</name>
<keyword evidence="1 4" id="KW-0378">Hydrolase</keyword>
<evidence type="ECO:0000256" key="2">
    <source>
        <dbReference type="ARBA" id="ARBA00022963"/>
    </source>
</evidence>
<accession>A0A3B7MU77</accession>
<dbReference type="KEGG" id="pseg:D3H65_23670"/>
<dbReference type="PROSITE" id="PS51635">
    <property type="entry name" value="PNPLA"/>
    <property type="match status" value="1"/>
</dbReference>
<feature type="short sequence motif" description="DGA/G" evidence="4">
    <location>
        <begin position="241"/>
        <end position="243"/>
    </location>
</feature>
<dbReference type="SUPFAM" id="SSF52151">
    <property type="entry name" value="FabD/lysophospholipase-like"/>
    <property type="match status" value="1"/>
</dbReference>
<dbReference type="Pfam" id="PF01734">
    <property type="entry name" value="Patatin"/>
    <property type="match status" value="1"/>
</dbReference>
<evidence type="ECO:0000313" key="8">
    <source>
        <dbReference type="Proteomes" id="UP000263900"/>
    </source>
</evidence>
<dbReference type="InterPro" id="IPR002641">
    <property type="entry name" value="PNPLA_dom"/>
</dbReference>
<dbReference type="InterPro" id="IPR016035">
    <property type="entry name" value="Acyl_Trfase/lysoPLipase"/>
</dbReference>